<dbReference type="PANTHER" id="PTHR42891:SF1">
    <property type="entry name" value="D-GLYCERO-BETA-D-MANNO-HEPTOSE-1,7-BISPHOSPHATE 7-PHOSPHATASE"/>
    <property type="match status" value="1"/>
</dbReference>
<dbReference type="RefSeq" id="WP_133579982.1">
    <property type="nucleotide sequence ID" value="NZ_SNYJ01000005.1"/>
</dbReference>
<organism evidence="4 5">
    <name type="scientific">Aureibacillus halotolerans</name>
    <dbReference type="NCBI Taxonomy" id="1508390"/>
    <lineage>
        <taxon>Bacteria</taxon>
        <taxon>Bacillati</taxon>
        <taxon>Bacillota</taxon>
        <taxon>Bacilli</taxon>
        <taxon>Bacillales</taxon>
        <taxon>Bacillaceae</taxon>
        <taxon>Aureibacillus</taxon>
    </lineage>
</organism>
<proteinExistence type="inferred from homology"/>
<comment type="subcellular location">
    <subcellularLocation>
        <location evidence="1">Cytoplasm</location>
    </subcellularLocation>
</comment>
<keyword evidence="5" id="KW-1185">Reference proteome</keyword>
<evidence type="ECO:0000313" key="4">
    <source>
        <dbReference type="EMBL" id="TDQ40786.1"/>
    </source>
</evidence>
<dbReference type="InterPro" id="IPR023214">
    <property type="entry name" value="HAD_sf"/>
</dbReference>
<dbReference type="EC" id="3.1.3.-" evidence="1"/>
<dbReference type="GO" id="GO:0005737">
    <property type="term" value="C:cytoplasm"/>
    <property type="evidence" value="ECO:0007669"/>
    <property type="project" value="UniProtKB-SubCell"/>
</dbReference>
<dbReference type="InterPro" id="IPR036412">
    <property type="entry name" value="HAD-like_sf"/>
</dbReference>
<comment type="caution">
    <text evidence="4">The sequence shown here is derived from an EMBL/GenBank/DDBJ whole genome shotgun (WGS) entry which is preliminary data.</text>
</comment>
<evidence type="ECO:0000313" key="5">
    <source>
        <dbReference type="Proteomes" id="UP000295632"/>
    </source>
</evidence>
<feature type="active site" description="Proton donor" evidence="2">
    <location>
        <position position="12"/>
    </location>
</feature>
<dbReference type="Proteomes" id="UP000295632">
    <property type="component" value="Unassembled WGS sequence"/>
</dbReference>
<dbReference type="Pfam" id="PF13242">
    <property type="entry name" value="Hydrolase_like"/>
    <property type="match status" value="1"/>
</dbReference>
<dbReference type="SUPFAM" id="SSF56784">
    <property type="entry name" value="HAD-like"/>
    <property type="match status" value="1"/>
</dbReference>
<feature type="binding site" evidence="3">
    <location>
        <position position="83"/>
    </location>
    <ligand>
        <name>Zn(2+)</name>
        <dbReference type="ChEBI" id="CHEBI:29105"/>
    </ligand>
</feature>
<dbReference type="PIRSF" id="PIRSF004682">
    <property type="entry name" value="GmhB"/>
    <property type="match status" value="1"/>
</dbReference>
<evidence type="ECO:0000256" key="3">
    <source>
        <dbReference type="PIRSR" id="PIRSR004682-4"/>
    </source>
</evidence>
<dbReference type="Gene3D" id="3.40.50.1000">
    <property type="entry name" value="HAD superfamily/HAD-like"/>
    <property type="match status" value="1"/>
</dbReference>
<keyword evidence="3" id="KW-0460">Magnesium</keyword>
<dbReference type="GO" id="GO:0005975">
    <property type="term" value="P:carbohydrate metabolic process"/>
    <property type="evidence" value="ECO:0007669"/>
    <property type="project" value="InterPro"/>
</dbReference>
<feature type="binding site" evidence="3">
    <location>
        <position position="10"/>
    </location>
    <ligand>
        <name>Mg(2+)</name>
        <dbReference type="ChEBI" id="CHEBI:18420"/>
    </ligand>
</feature>
<sequence length="174" mass="19378">MPDIQAVFIDRDGTIGGDGHFAHPANFKPYPNSLRAFALLKAQAIPMFAFTNQNRIAKGEATLDEFKGEFRSYGFDDMFLCPHRSEDNCICHKPRTGLLEKAAKTYHLDLRKTVVIGDVGATDMLAAHGVGAIKILVQTGWGQGSMQKFRHTWAEVEPDFVAEDLLEAVQWLVK</sequence>
<reference evidence="4 5" key="1">
    <citation type="submission" date="2019-03" db="EMBL/GenBank/DDBJ databases">
        <title>Genomic Encyclopedia of Type Strains, Phase IV (KMG-IV): sequencing the most valuable type-strain genomes for metagenomic binning, comparative biology and taxonomic classification.</title>
        <authorList>
            <person name="Goeker M."/>
        </authorList>
    </citation>
    <scope>NUCLEOTIDE SEQUENCE [LARGE SCALE GENOMIC DNA]</scope>
    <source>
        <strain evidence="4 5">DSM 28697</strain>
    </source>
</reference>
<keyword evidence="1" id="KW-0963">Cytoplasm</keyword>
<feature type="active site" description="Nucleophile" evidence="2">
    <location>
        <position position="10"/>
    </location>
</feature>
<keyword evidence="1 4" id="KW-0378">Hydrolase</keyword>
<evidence type="ECO:0000256" key="1">
    <source>
        <dbReference type="PIRNR" id="PIRNR004682"/>
    </source>
</evidence>
<comment type="similarity">
    <text evidence="1">Belongs to the gmhB family.</text>
</comment>
<comment type="cofactor">
    <cofactor evidence="3">
        <name>Zn(2+)</name>
        <dbReference type="ChEBI" id="CHEBI:29105"/>
    </cofactor>
</comment>
<dbReference type="EMBL" id="SNYJ01000005">
    <property type="protein sequence ID" value="TDQ40786.1"/>
    <property type="molecule type" value="Genomic_DNA"/>
</dbReference>
<dbReference type="AlphaFoldDB" id="A0A4R6U4Y3"/>
<keyword evidence="3" id="KW-0479">Metal-binding</keyword>
<feature type="binding site" evidence="3">
    <location>
        <position position="91"/>
    </location>
    <ligand>
        <name>Zn(2+)</name>
        <dbReference type="ChEBI" id="CHEBI:29105"/>
    </ligand>
</feature>
<feature type="binding site" evidence="3">
    <location>
        <position position="81"/>
    </location>
    <ligand>
        <name>Zn(2+)</name>
        <dbReference type="ChEBI" id="CHEBI:29105"/>
    </ligand>
</feature>
<feature type="binding site" evidence="3">
    <location>
        <position position="89"/>
    </location>
    <ligand>
        <name>Zn(2+)</name>
        <dbReference type="ChEBI" id="CHEBI:29105"/>
    </ligand>
</feature>
<dbReference type="PANTHER" id="PTHR42891">
    <property type="entry name" value="D-GLYCERO-BETA-D-MANNO-HEPTOSE-1,7-BISPHOSPHATE 7-PHOSPHATASE"/>
    <property type="match status" value="1"/>
</dbReference>
<keyword evidence="3" id="KW-0862">Zinc</keyword>
<accession>A0A4R6U4Y3</accession>
<protein>
    <recommendedName>
        <fullName evidence="1">D,D-heptose 1,7-bisphosphate phosphatase</fullName>
        <ecNumber evidence="1">3.1.3.-</ecNumber>
    </recommendedName>
</protein>
<dbReference type="InterPro" id="IPR004446">
    <property type="entry name" value="Heptose_bisP_phosphatase"/>
</dbReference>
<dbReference type="InterPro" id="IPR006549">
    <property type="entry name" value="HAD-SF_hydro_IIIA"/>
</dbReference>
<dbReference type="NCBIfam" id="TIGR01662">
    <property type="entry name" value="HAD-SF-IIIA"/>
    <property type="match status" value="1"/>
</dbReference>
<keyword evidence="1" id="KW-0119">Carbohydrate metabolism</keyword>
<feature type="binding site" evidence="3">
    <location>
        <position position="118"/>
    </location>
    <ligand>
        <name>Mg(2+)</name>
        <dbReference type="ChEBI" id="CHEBI:18420"/>
    </ligand>
</feature>
<dbReference type="GO" id="GO:0046872">
    <property type="term" value="F:metal ion binding"/>
    <property type="evidence" value="ECO:0007669"/>
    <property type="project" value="UniProtKB-KW"/>
</dbReference>
<gene>
    <name evidence="4" type="ORF">EV213_105132</name>
</gene>
<dbReference type="OrthoDB" id="9801899at2"/>
<comment type="cofactor">
    <cofactor evidence="3">
        <name>Mg(2+)</name>
        <dbReference type="ChEBI" id="CHEBI:18420"/>
    </cofactor>
</comment>
<name>A0A4R6U4Y3_9BACI</name>
<dbReference type="GO" id="GO:0016791">
    <property type="term" value="F:phosphatase activity"/>
    <property type="evidence" value="ECO:0007669"/>
    <property type="project" value="InterPro"/>
</dbReference>
<feature type="binding site" evidence="3">
    <location>
        <position position="12"/>
    </location>
    <ligand>
        <name>Mg(2+)</name>
        <dbReference type="ChEBI" id="CHEBI:18420"/>
    </ligand>
</feature>
<evidence type="ECO:0000256" key="2">
    <source>
        <dbReference type="PIRSR" id="PIRSR004682-1"/>
    </source>
</evidence>